<dbReference type="Pfam" id="PF03399">
    <property type="entry name" value="SAC3_GANP"/>
    <property type="match status" value="1"/>
</dbReference>
<name>A0A0E9ND17_SAICN</name>
<evidence type="ECO:0000256" key="1">
    <source>
        <dbReference type="SAM" id="MobiDB-lite"/>
    </source>
</evidence>
<accession>A0A0E9ND17</accession>
<feature type="region of interest" description="Disordered" evidence="1">
    <location>
        <begin position="1"/>
        <end position="53"/>
    </location>
</feature>
<gene>
    <name evidence="3" type="ORF">G7K_1514-t1</name>
</gene>
<dbReference type="STRING" id="698492.A0A0E9ND17"/>
<feature type="domain" description="PCI" evidence="2">
    <location>
        <begin position="382"/>
        <end position="547"/>
    </location>
</feature>
<dbReference type="OMA" id="RAYKPDV"/>
<feature type="compositionally biased region" description="Polar residues" evidence="1">
    <location>
        <begin position="149"/>
        <end position="159"/>
    </location>
</feature>
<dbReference type="InterPro" id="IPR005062">
    <property type="entry name" value="SAC3/GANP/THP3_conserved"/>
</dbReference>
<comment type="caution">
    <text evidence="3">The sequence shown here is derived from an EMBL/GenBank/DDBJ whole genome shotgun (WGS) entry which is preliminary data.</text>
</comment>
<dbReference type="RefSeq" id="XP_019022668.1">
    <property type="nucleotide sequence ID" value="XM_019170775.1"/>
</dbReference>
<dbReference type="Gene3D" id="1.25.40.990">
    <property type="match status" value="1"/>
</dbReference>
<evidence type="ECO:0000259" key="2">
    <source>
        <dbReference type="PROSITE" id="PS50250"/>
    </source>
</evidence>
<dbReference type="OrthoDB" id="548867at2759"/>
<feature type="compositionally biased region" description="Basic and acidic residues" evidence="1">
    <location>
        <begin position="248"/>
        <end position="270"/>
    </location>
</feature>
<sequence>MANPPPSWSLGNNLPLPPHTVPQLIPPIPGSSSSYPSTTTTNPSSISVPPPPVIPLHIPPEQLPAWFAQHYPHLPPPPPPPVSVGTYPTLEQSFVSATVPYSSSLPPPPPPLCYAQAAGGVVMPAFQPAFTAVNAKKTISKPKPGNVVSLPTTQASSPPSAGKTEWPESLKAFVNRAFSECPDDLKHVLEREVKDIVTSAFEQNIVWTTNWDLKTVPCLEGRKKKDADKKRKKGQNMNDKSIGLMNPGERDRREKRARRFEEEAAAERAKTAAAVPPPPTATDYEADGIDWDQHTIIGYSTTLEKKYLRLTSAPDPSTVRPLHILKDALELVKAKWRKDNNYSYVCDQFKSMRQDLTVQRIRNGFSVSVYETHARIALEKGDLGEYNQCQTQLQQLYALGIDGHPTEFLAYRILYFLYARSRTEVNDVLTRLTEEDKKDPNVRHALGVRKALTSGNYRKLFRLYMDVPNMGAYLMDNFVERERVRALCVMAKSYRPTLDVRFITEELGFENDVETVQFLEAQGVQQQILREGANAGKWRVQMRESMQPLENARARAFKVVDIKGQI</sequence>
<feature type="region of interest" description="Disordered" evidence="1">
    <location>
        <begin position="223"/>
        <end position="286"/>
    </location>
</feature>
<dbReference type="PANTHER" id="PTHR12436:SF4">
    <property type="entry name" value="LEUKOCYTE RECEPTOR CLUSTER MEMBER 8"/>
    <property type="match status" value="1"/>
</dbReference>
<dbReference type="AlphaFoldDB" id="A0A0E9ND17"/>
<organism evidence="3 4">
    <name type="scientific">Saitoella complicata (strain BCRC 22490 / CBS 7301 / JCM 7358 / NBRC 10748 / NRRL Y-17804)</name>
    <dbReference type="NCBI Taxonomy" id="698492"/>
    <lineage>
        <taxon>Eukaryota</taxon>
        <taxon>Fungi</taxon>
        <taxon>Dikarya</taxon>
        <taxon>Ascomycota</taxon>
        <taxon>Taphrinomycotina</taxon>
        <taxon>Taphrinomycotina incertae sedis</taxon>
        <taxon>Saitoella</taxon>
    </lineage>
</organism>
<feature type="compositionally biased region" description="Low complexity" evidence="1">
    <location>
        <begin position="30"/>
        <end position="47"/>
    </location>
</feature>
<feature type="region of interest" description="Disordered" evidence="1">
    <location>
        <begin position="144"/>
        <end position="165"/>
    </location>
</feature>
<dbReference type="Proteomes" id="UP000033140">
    <property type="component" value="Unassembled WGS sequence"/>
</dbReference>
<reference evidence="3 4" key="2">
    <citation type="journal article" date="2014" name="J. Gen. Appl. Microbiol.">
        <title>The early diverging ascomycetous budding yeast Saitoella complicata has three histone deacetylases belonging to the Clr6, Hos2, and Rpd3 lineages.</title>
        <authorList>
            <person name="Nishida H."/>
            <person name="Matsumoto T."/>
            <person name="Kondo S."/>
            <person name="Hamamoto M."/>
            <person name="Yoshikawa H."/>
        </authorList>
    </citation>
    <scope>NUCLEOTIDE SEQUENCE [LARGE SCALE GENOMIC DNA]</scope>
    <source>
        <strain evidence="3 4">NRRL Y-17804</strain>
    </source>
</reference>
<feature type="compositionally biased region" description="Pro residues" evidence="1">
    <location>
        <begin position="15"/>
        <end position="29"/>
    </location>
</feature>
<dbReference type="InterPro" id="IPR045107">
    <property type="entry name" value="SAC3/GANP/THP3"/>
</dbReference>
<keyword evidence="4" id="KW-1185">Reference proteome</keyword>
<dbReference type="PROSITE" id="PS50250">
    <property type="entry name" value="PCI"/>
    <property type="match status" value="1"/>
</dbReference>
<evidence type="ECO:0000313" key="3">
    <source>
        <dbReference type="EMBL" id="GAO47305.1"/>
    </source>
</evidence>
<reference evidence="3 4" key="3">
    <citation type="journal article" date="2015" name="Genome Announc.">
        <title>Draft Genome Sequence of the Archiascomycetous Yeast Saitoella complicata.</title>
        <authorList>
            <person name="Yamauchi K."/>
            <person name="Kondo S."/>
            <person name="Hamamoto M."/>
            <person name="Takahashi Y."/>
            <person name="Ogura Y."/>
            <person name="Hayashi T."/>
            <person name="Nishida H."/>
        </authorList>
    </citation>
    <scope>NUCLEOTIDE SEQUENCE [LARGE SCALE GENOMIC DNA]</scope>
    <source>
        <strain evidence="3 4">NRRL Y-17804</strain>
    </source>
</reference>
<dbReference type="GO" id="GO:0005634">
    <property type="term" value="C:nucleus"/>
    <property type="evidence" value="ECO:0007669"/>
    <property type="project" value="TreeGrafter"/>
</dbReference>
<evidence type="ECO:0000313" key="4">
    <source>
        <dbReference type="Proteomes" id="UP000033140"/>
    </source>
</evidence>
<protein>
    <recommendedName>
        <fullName evidence="2">PCI domain-containing protein</fullName>
    </recommendedName>
</protein>
<proteinExistence type="predicted"/>
<dbReference type="InterPro" id="IPR000717">
    <property type="entry name" value="PCI_dom"/>
</dbReference>
<reference evidence="3 4" key="1">
    <citation type="journal article" date="2011" name="J. Gen. Appl. Microbiol.">
        <title>Draft genome sequencing of the enigmatic yeast Saitoella complicata.</title>
        <authorList>
            <person name="Nishida H."/>
            <person name="Hamamoto M."/>
            <person name="Sugiyama J."/>
        </authorList>
    </citation>
    <scope>NUCLEOTIDE SEQUENCE [LARGE SCALE GENOMIC DNA]</scope>
    <source>
        <strain evidence="3 4">NRRL Y-17804</strain>
    </source>
</reference>
<dbReference type="PANTHER" id="PTHR12436">
    <property type="entry name" value="80 KDA MCM3-ASSOCIATED PROTEIN"/>
    <property type="match status" value="1"/>
</dbReference>
<dbReference type="EMBL" id="BACD03000008">
    <property type="protein sequence ID" value="GAO47305.1"/>
    <property type="molecule type" value="Genomic_DNA"/>
</dbReference>